<evidence type="ECO:0000256" key="1">
    <source>
        <dbReference type="PROSITE-ProRule" id="PRU00047"/>
    </source>
</evidence>
<gene>
    <name evidence="4" type="ORF">J5N97_029053</name>
</gene>
<evidence type="ECO:0000256" key="2">
    <source>
        <dbReference type="SAM" id="MobiDB-lite"/>
    </source>
</evidence>
<keyword evidence="1" id="KW-0863">Zinc-finger</keyword>
<dbReference type="AlphaFoldDB" id="A0A9D5H5A1"/>
<dbReference type="Proteomes" id="UP001085076">
    <property type="component" value="Miscellaneous, Linkage group lg09"/>
</dbReference>
<reference evidence="4" key="2">
    <citation type="journal article" date="2022" name="Hortic Res">
        <title>The genome of Dioscorea zingiberensis sheds light on the biosynthesis, origin and evolution of the medicinally important diosgenin saponins.</title>
        <authorList>
            <person name="Li Y."/>
            <person name="Tan C."/>
            <person name="Li Z."/>
            <person name="Guo J."/>
            <person name="Li S."/>
            <person name="Chen X."/>
            <person name="Wang C."/>
            <person name="Dai X."/>
            <person name="Yang H."/>
            <person name="Song W."/>
            <person name="Hou L."/>
            <person name="Xu J."/>
            <person name="Tong Z."/>
            <person name="Xu A."/>
            <person name="Yuan X."/>
            <person name="Wang W."/>
            <person name="Yang Q."/>
            <person name="Chen L."/>
            <person name="Sun Z."/>
            <person name="Wang K."/>
            <person name="Pan B."/>
            <person name="Chen J."/>
            <person name="Bao Y."/>
            <person name="Liu F."/>
            <person name="Qi X."/>
            <person name="Gang D.R."/>
            <person name="Wen J."/>
            <person name="Li J."/>
        </authorList>
    </citation>
    <scope>NUCLEOTIDE SEQUENCE</scope>
    <source>
        <strain evidence="4">Dzin_1.0</strain>
    </source>
</reference>
<organism evidence="4 5">
    <name type="scientific">Dioscorea zingiberensis</name>
    <dbReference type="NCBI Taxonomy" id="325984"/>
    <lineage>
        <taxon>Eukaryota</taxon>
        <taxon>Viridiplantae</taxon>
        <taxon>Streptophyta</taxon>
        <taxon>Embryophyta</taxon>
        <taxon>Tracheophyta</taxon>
        <taxon>Spermatophyta</taxon>
        <taxon>Magnoliopsida</taxon>
        <taxon>Liliopsida</taxon>
        <taxon>Dioscoreales</taxon>
        <taxon>Dioscoreaceae</taxon>
        <taxon>Dioscorea</taxon>
    </lineage>
</organism>
<accession>A0A9D5H5A1</accession>
<dbReference type="PROSITE" id="PS50158">
    <property type="entry name" value="ZF_CCHC"/>
    <property type="match status" value="1"/>
</dbReference>
<proteinExistence type="predicted"/>
<sequence>MMNECRRVEVCCHCERPGHREKNCPTSSSELGTIQLSGGRQKAGKPGKERVAEPLKGGDLPRAESHNGDWRGGPEAPVPDAEDHHASLSMDSILMEEREALRRCSVATVVKMIKSLGCCEKVNAAAAGLFEPGLKWASELYRDGRILIHCPSEVIARELERQREITFPDFVAKFEPWSFDVDLSEMTNKEIRWVAGEGLPTFGRNINTIARVLKPIGELIHLAVHSPHLIGHFRAMVRIRRGRRFPANIHSTILRRKYLVRVVLEPGQAPLPWTPVSERTGGTVEQAADDDRRRKGKLLIGPEGYDRESPKNGAQLEEYGRELKHANCRGAVRSVRRRFDSGGEKREKTPRKKKRISFSTGGRPRWKRGVPRGWAPYAGCAPKAGSKVSTGRRIQGGRIPRYPFFSGERCWARGTTG</sequence>
<keyword evidence="5" id="KW-1185">Reference proteome</keyword>
<feature type="domain" description="CCHC-type" evidence="3">
    <location>
        <begin position="11"/>
        <end position="25"/>
    </location>
</feature>
<comment type="caution">
    <text evidence="4">The sequence shown here is derived from an EMBL/GenBank/DDBJ whole genome shotgun (WGS) entry which is preliminary data.</text>
</comment>
<evidence type="ECO:0000313" key="4">
    <source>
        <dbReference type="EMBL" id="KAJ0963931.1"/>
    </source>
</evidence>
<dbReference type="GO" id="GO:0008270">
    <property type="term" value="F:zinc ion binding"/>
    <property type="evidence" value="ECO:0007669"/>
    <property type="project" value="UniProtKB-KW"/>
</dbReference>
<evidence type="ECO:0000259" key="3">
    <source>
        <dbReference type="PROSITE" id="PS50158"/>
    </source>
</evidence>
<dbReference type="GO" id="GO:0003676">
    <property type="term" value="F:nucleic acid binding"/>
    <property type="evidence" value="ECO:0007669"/>
    <property type="project" value="InterPro"/>
</dbReference>
<protein>
    <recommendedName>
        <fullName evidence="3">CCHC-type domain-containing protein</fullName>
    </recommendedName>
</protein>
<dbReference type="InterPro" id="IPR001878">
    <property type="entry name" value="Znf_CCHC"/>
</dbReference>
<reference evidence="4" key="1">
    <citation type="submission" date="2021-03" db="EMBL/GenBank/DDBJ databases">
        <authorList>
            <person name="Li Z."/>
            <person name="Yang C."/>
        </authorList>
    </citation>
    <scope>NUCLEOTIDE SEQUENCE</scope>
    <source>
        <strain evidence="4">Dzin_1.0</strain>
        <tissue evidence="4">Leaf</tissue>
    </source>
</reference>
<evidence type="ECO:0000313" key="5">
    <source>
        <dbReference type="Proteomes" id="UP001085076"/>
    </source>
</evidence>
<keyword evidence="1" id="KW-0479">Metal-binding</keyword>
<dbReference type="EMBL" id="JAGGNH010000009">
    <property type="protein sequence ID" value="KAJ0963931.1"/>
    <property type="molecule type" value="Genomic_DNA"/>
</dbReference>
<name>A0A9D5H5A1_9LILI</name>
<keyword evidence="1" id="KW-0862">Zinc</keyword>
<feature type="compositionally biased region" description="Basic and acidic residues" evidence="2">
    <location>
        <begin position="337"/>
        <end position="347"/>
    </location>
</feature>
<feature type="compositionally biased region" description="Basic and acidic residues" evidence="2">
    <location>
        <begin position="59"/>
        <end position="69"/>
    </location>
</feature>
<feature type="region of interest" description="Disordered" evidence="2">
    <location>
        <begin position="20"/>
        <end position="83"/>
    </location>
</feature>
<feature type="region of interest" description="Disordered" evidence="2">
    <location>
        <begin position="335"/>
        <end position="370"/>
    </location>
</feature>
<feature type="compositionally biased region" description="Polar residues" evidence="2">
    <location>
        <begin position="24"/>
        <end position="38"/>
    </location>
</feature>